<evidence type="ECO:0000313" key="2">
    <source>
        <dbReference type="EMBL" id="KAL0905975.1"/>
    </source>
</evidence>
<proteinExistence type="predicted"/>
<dbReference type="PANTHER" id="PTHR21689">
    <property type="entry name" value="LIN-9"/>
    <property type="match status" value="1"/>
</dbReference>
<dbReference type="Proteomes" id="UP001552299">
    <property type="component" value="Unassembled WGS sequence"/>
</dbReference>
<protein>
    <submittedName>
        <fullName evidence="2">Uncharacterized protein</fullName>
    </submittedName>
</protein>
<feature type="region of interest" description="Disordered" evidence="1">
    <location>
        <begin position="1"/>
        <end position="22"/>
    </location>
</feature>
<dbReference type="PANTHER" id="PTHR21689:SF5">
    <property type="entry name" value="PROTEIN ALWAYS EARLY 1-RELATED"/>
    <property type="match status" value="1"/>
</dbReference>
<feature type="compositionally biased region" description="Polar residues" evidence="1">
    <location>
        <begin position="522"/>
        <end position="537"/>
    </location>
</feature>
<sequence>MSSLAPPPPSKRRKVSKAENSVCNKKELKRPFCKLDDGKVLEAARGGSQDVNVTFYSANEVTLPYKKARKNEKVWSDLKQGPTGMLQNCRSSIKKDKEDMAKAGCASHHDHLKHRRKHSSKHCSSFKTINLRDLLPRSKFHSVRKRTPCKVEHKRTGASLYSPDGLVSESKWGAAANWRNNFAVPISVGAALGTSPLVSQNLGRAATESELIPVCGVKRKGSTLDGGGLEGKRKITKAYVRNKNREPFFKDTMPDHYALHLLADTALNLGPEPIFHDNVQKQEGESRQGHNEHEPLSTNSKSHASKVNAERSVGEASTSEAASVFPKDLQSDKVLLNAHVLPEANHLICTSIDEKQNFNQELMKKDEELISNNNITINSLMAGFHVAKESHEVATNVDQKAHGVENESIGCHSSMLTQPSTLEGFQTGRSNVKDLTKLSSAPSIKILQDAFTPEHGKRIDETTVKKDDIDLKRDSEIFREPHPVFVSVESVCHDKASSSCCELEPCSTFHENSQPRLLTCMETPQKSDGYPSSSNTKSHFDRSVEESLNYKGCSSSFNSGKSSDQSPGYRVREIVRSSKLEATRMVDAAIKVMSSTKVGEDAYAMIGEALNPAGIQLVGAHSRISRLQSCSYPQNGGPGNCLQDLSCNPAVVASIAHSINSTVPAFTWNDSQSSPKMISACVAALLMIQACSDTGVPPAEAMEILEHAAKDLQPQFPQNLHIYREIEELMGIIKTQILSLVRTPGLNLQM</sequence>
<comment type="caution">
    <text evidence="2">The sequence shown here is derived from an EMBL/GenBank/DDBJ whole genome shotgun (WGS) entry which is preliminary data.</text>
</comment>
<keyword evidence="3" id="KW-1185">Reference proteome</keyword>
<organism evidence="2 3">
    <name type="scientific">Dendrobium thyrsiflorum</name>
    <name type="common">Pinecone-like raceme dendrobium</name>
    <name type="synonym">Orchid</name>
    <dbReference type="NCBI Taxonomy" id="117978"/>
    <lineage>
        <taxon>Eukaryota</taxon>
        <taxon>Viridiplantae</taxon>
        <taxon>Streptophyta</taxon>
        <taxon>Embryophyta</taxon>
        <taxon>Tracheophyta</taxon>
        <taxon>Spermatophyta</taxon>
        <taxon>Magnoliopsida</taxon>
        <taxon>Liliopsida</taxon>
        <taxon>Asparagales</taxon>
        <taxon>Orchidaceae</taxon>
        <taxon>Epidendroideae</taxon>
        <taxon>Malaxideae</taxon>
        <taxon>Dendrobiinae</taxon>
        <taxon>Dendrobium</taxon>
    </lineage>
</organism>
<feature type="region of interest" description="Disordered" evidence="1">
    <location>
        <begin position="522"/>
        <end position="541"/>
    </location>
</feature>
<name>A0ABD0U2D0_DENTH</name>
<accession>A0ABD0U2D0</accession>
<dbReference type="AlphaFoldDB" id="A0ABD0U2D0"/>
<dbReference type="EMBL" id="JANQDX010000018">
    <property type="protein sequence ID" value="KAL0905975.1"/>
    <property type="molecule type" value="Genomic_DNA"/>
</dbReference>
<feature type="region of interest" description="Disordered" evidence="1">
    <location>
        <begin position="281"/>
        <end position="322"/>
    </location>
</feature>
<reference evidence="2 3" key="1">
    <citation type="journal article" date="2024" name="Plant Biotechnol. J.">
        <title>Dendrobium thyrsiflorum genome and its molecular insights into genes involved in important horticultural traits.</title>
        <authorList>
            <person name="Chen B."/>
            <person name="Wang J.Y."/>
            <person name="Zheng P.J."/>
            <person name="Li K.L."/>
            <person name="Liang Y.M."/>
            <person name="Chen X.F."/>
            <person name="Zhang C."/>
            <person name="Zhao X."/>
            <person name="He X."/>
            <person name="Zhang G.Q."/>
            <person name="Liu Z.J."/>
            <person name="Xu Q."/>
        </authorList>
    </citation>
    <scope>NUCLEOTIDE SEQUENCE [LARGE SCALE GENOMIC DNA]</scope>
    <source>
        <strain evidence="2">GZMU011</strain>
    </source>
</reference>
<evidence type="ECO:0000256" key="1">
    <source>
        <dbReference type="SAM" id="MobiDB-lite"/>
    </source>
</evidence>
<gene>
    <name evidence="2" type="ORF">M5K25_024431</name>
</gene>
<feature type="compositionally biased region" description="Basic and acidic residues" evidence="1">
    <location>
        <begin position="281"/>
        <end position="295"/>
    </location>
</feature>
<evidence type="ECO:0000313" key="3">
    <source>
        <dbReference type="Proteomes" id="UP001552299"/>
    </source>
</evidence>
<dbReference type="InterPro" id="IPR010561">
    <property type="entry name" value="LIN-9/ALY1"/>
</dbReference>